<comment type="caution">
    <text evidence="1">The sequence shown here is derived from an EMBL/GenBank/DDBJ whole genome shotgun (WGS) entry which is preliminary data.</text>
</comment>
<dbReference type="AlphaFoldDB" id="A0AAN9JJ22"/>
<name>A0AAN9JJ22_CLITE</name>
<evidence type="ECO:0000313" key="1">
    <source>
        <dbReference type="EMBL" id="KAK7300135.1"/>
    </source>
</evidence>
<sequence>MGKEIDDSSVVYVYGSKMAIYVGTGKCLHDSSFELFIDCVSFGKETVILHRQTTVFTCIAAIISNHQDPKSHQNIHTSPDFQGFWVTQKLLGADYQQKYYFSFHHQFLRP</sequence>
<gene>
    <name evidence="1" type="ORF">RJT34_10970</name>
</gene>
<organism evidence="1 2">
    <name type="scientific">Clitoria ternatea</name>
    <name type="common">Butterfly pea</name>
    <dbReference type="NCBI Taxonomy" id="43366"/>
    <lineage>
        <taxon>Eukaryota</taxon>
        <taxon>Viridiplantae</taxon>
        <taxon>Streptophyta</taxon>
        <taxon>Embryophyta</taxon>
        <taxon>Tracheophyta</taxon>
        <taxon>Spermatophyta</taxon>
        <taxon>Magnoliopsida</taxon>
        <taxon>eudicotyledons</taxon>
        <taxon>Gunneridae</taxon>
        <taxon>Pentapetalae</taxon>
        <taxon>rosids</taxon>
        <taxon>fabids</taxon>
        <taxon>Fabales</taxon>
        <taxon>Fabaceae</taxon>
        <taxon>Papilionoideae</taxon>
        <taxon>50 kb inversion clade</taxon>
        <taxon>NPAAA clade</taxon>
        <taxon>indigoferoid/millettioid clade</taxon>
        <taxon>Phaseoleae</taxon>
        <taxon>Clitoria</taxon>
    </lineage>
</organism>
<protein>
    <submittedName>
        <fullName evidence="1">Uncharacterized protein</fullName>
    </submittedName>
</protein>
<evidence type="ECO:0000313" key="2">
    <source>
        <dbReference type="Proteomes" id="UP001359559"/>
    </source>
</evidence>
<keyword evidence="2" id="KW-1185">Reference proteome</keyword>
<dbReference type="EMBL" id="JAYKXN010000003">
    <property type="protein sequence ID" value="KAK7300135.1"/>
    <property type="molecule type" value="Genomic_DNA"/>
</dbReference>
<reference evidence="1 2" key="1">
    <citation type="submission" date="2024-01" db="EMBL/GenBank/DDBJ databases">
        <title>The genomes of 5 underutilized Papilionoideae crops provide insights into root nodulation and disease resistance.</title>
        <authorList>
            <person name="Yuan L."/>
        </authorList>
    </citation>
    <scope>NUCLEOTIDE SEQUENCE [LARGE SCALE GENOMIC DNA]</scope>
    <source>
        <strain evidence="1">LY-2023</strain>
        <tissue evidence="1">Leaf</tissue>
    </source>
</reference>
<proteinExistence type="predicted"/>
<accession>A0AAN9JJ22</accession>
<dbReference type="Proteomes" id="UP001359559">
    <property type="component" value="Unassembled WGS sequence"/>
</dbReference>